<protein>
    <recommendedName>
        <fullName evidence="3">BAH domain-containing protein</fullName>
    </recommendedName>
</protein>
<accession>A0A2Z6QUJ7</accession>
<name>A0A2Z6QUJ7_9GLOM</name>
<dbReference type="Proteomes" id="UP000247702">
    <property type="component" value="Unassembled WGS sequence"/>
</dbReference>
<dbReference type="AlphaFoldDB" id="A0A2Z6QUJ7"/>
<evidence type="ECO:0000313" key="1">
    <source>
        <dbReference type="EMBL" id="GBB88351.1"/>
    </source>
</evidence>
<evidence type="ECO:0008006" key="3">
    <source>
        <dbReference type="Google" id="ProtNLM"/>
    </source>
</evidence>
<gene>
    <name evidence="1" type="ORF">RclHR1_14900003</name>
</gene>
<reference evidence="1 2" key="1">
    <citation type="submission" date="2017-11" db="EMBL/GenBank/DDBJ databases">
        <title>The genome of Rhizophagus clarus HR1 reveals common genetic basis of auxotrophy among arbuscular mycorrhizal fungi.</title>
        <authorList>
            <person name="Kobayashi Y."/>
        </authorList>
    </citation>
    <scope>NUCLEOTIDE SEQUENCE [LARGE SCALE GENOMIC DNA]</scope>
    <source>
        <strain evidence="1 2">HR1</strain>
    </source>
</reference>
<keyword evidence="2" id="KW-1185">Reference proteome</keyword>
<dbReference type="STRING" id="94130.A0A2Z6QUJ7"/>
<comment type="caution">
    <text evidence="1">The sequence shown here is derived from an EMBL/GenBank/DDBJ whole genome shotgun (WGS) entry which is preliminary data.</text>
</comment>
<evidence type="ECO:0000313" key="2">
    <source>
        <dbReference type="Proteomes" id="UP000247702"/>
    </source>
</evidence>
<proteinExistence type="predicted"/>
<sequence length="564" mass="65473">MTVQGQDAWVIAGLGVVTADLPQGNDLAGVMRHNANKGCRTCKIDKGSWSAHNQDIITTLRYHHITDEEISKISHESVVSRRDQLCTEYGLRSSSSILDKLKWEKHLQTPQDVYHATAGKIGRLLKLTCELFSREGEDDFIKIWKNFEIPKKWSRLPNPISHYNSFMMSDLLRLAMIMPFLLNQFLKESSLKRNEAVTIQQRINASRISLVPKNIIACWVHVAKTMRTVFNREFTSDSYEELQQCLEEEFSILPKVFVSFVNLPNIHVNMHLLMHAKTFGTLTNTQVGIKEMVHHIFKGMVPKTNCKNIDLDLLKRYNTLFAIRHLADGGIDPRFNRSCTGFTNSNFGQLFLNWYVTEDKYSIEEQAQDNDDTKVVSPVNFISNISLKKRMSKQERDSLLLTLHNFKTELFLSYVDMKFEAALMNVSTSWYKLASYTFEEESGILSKVYLHLGDFITIYEEDHEESYAVIKGIFRHKSNNDKYYAFIVVDWFEDTGAEHSVLKCPLYRLQATGNKWRRIFPITVIDNFQKVHFIHNCNSERCQLPNHDTTNRIWIKNNFYFTAV</sequence>
<dbReference type="EMBL" id="BEXD01000547">
    <property type="protein sequence ID" value="GBB88351.1"/>
    <property type="molecule type" value="Genomic_DNA"/>
</dbReference>
<organism evidence="1 2">
    <name type="scientific">Rhizophagus clarus</name>
    <dbReference type="NCBI Taxonomy" id="94130"/>
    <lineage>
        <taxon>Eukaryota</taxon>
        <taxon>Fungi</taxon>
        <taxon>Fungi incertae sedis</taxon>
        <taxon>Mucoromycota</taxon>
        <taxon>Glomeromycotina</taxon>
        <taxon>Glomeromycetes</taxon>
        <taxon>Glomerales</taxon>
        <taxon>Glomeraceae</taxon>
        <taxon>Rhizophagus</taxon>
    </lineage>
</organism>